<dbReference type="EMBL" id="PDCK01000040">
    <property type="protein sequence ID" value="PRQ50331.1"/>
    <property type="molecule type" value="Genomic_DNA"/>
</dbReference>
<organism evidence="1 2">
    <name type="scientific">Rosa chinensis</name>
    <name type="common">China rose</name>
    <dbReference type="NCBI Taxonomy" id="74649"/>
    <lineage>
        <taxon>Eukaryota</taxon>
        <taxon>Viridiplantae</taxon>
        <taxon>Streptophyta</taxon>
        <taxon>Embryophyta</taxon>
        <taxon>Tracheophyta</taxon>
        <taxon>Spermatophyta</taxon>
        <taxon>Magnoliopsida</taxon>
        <taxon>eudicotyledons</taxon>
        <taxon>Gunneridae</taxon>
        <taxon>Pentapetalae</taxon>
        <taxon>rosids</taxon>
        <taxon>fabids</taxon>
        <taxon>Rosales</taxon>
        <taxon>Rosaceae</taxon>
        <taxon>Rosoideae</taxon>
        <taxon>Rosoideae incertae sedis</taxon>
        <taxon>Rosa</taxon>
    </lineage>
</organism>
<dbReference type="Proteomes" id="UP000238479">
    <property type="component" value="Chromosome 2"/>
</dbReference>
<name>A0A2P6RV82_ROSCH</name>
<sequence>MPSVPVVYYSIFIDENYHNNSIPLWQVTGISIQSKFCTNASRHNYLAYQHLTSSLKEELPPLPLINTIHRNYCCSSINKSGDHN</sequence>
<evidence type="ECO:0000313" key="2">
    <source>
        <dbReference type="Proteomes" id="UP000238479"/>
    </source>
</evidence>
<proteinExistence type="predicted"/>
<protein>
    <submittedName>
        <fullName evidence="1">Uncharacterized protein</fullName>
    </submittedName>
</protein>
<gene>
    <name evidence="1" type="ORF">RchiOBHm_Chr2g0132031</name>
</gene>
<reference evidence="1 2" key="1">
    <citation type="journal article" date="2018" name="Nat. Genet.">
        <title>The Rosa genome provides new insights in the design of modern roses.</title>
        <authorList>
            <person name="Bendahmane M."/>
        </authorList>
    </citation>
    <scope>NUCLEOTIDE SEQUENCE [LARGE SCALE GENOMIC DNA]</scope>
    <source>
        <strain evidence="2">cv. Old Blush</strain>
    </source>
</reference>
<dbReference type="AlphaFoldDB" id="A0A2P6RV82"/>
<keyword evidence="2" id="KW-1185">Reference proteome</keyword>
<comment type="caution">
    <text evidence="1">The sequence shown here is derived from an EMBL/GenBank/DDBJ whole genome shotgun (WGS) entry which is preliminary data.</text>
</comment>
<dbReference type="Gramene" id="PRQ50331">
    <property type="protein sequence ID" value="PRQ50331"/>
    <property type="gene ID" value="RchiOBHm_Chr2g0132031"/>
</dbReference>
<accession>A0A2P6RV82</accession>
<evidence type="ECO:0000313" key="1">
    <source>
        <dbReference type="EMBL" id="PRQ50331.1"/>
    </source>
</evidence>